<dbReference type="PANTHER" id="PTHR20836">
    <property type="entry name" value="DIHYDRODIPICOLINATE REDUCTASE"/>
    <property type="match status" value="1"/>
</dbReference>
<dbReference type="GO" id="GO:0005829">
    <property type="term" value="C:cytosol"/>
    <property type="evidence" value="ECO:0007669"/>
    <property type="project" value="TreeGrafter"/>
</dbReference>
<dbReference type="InterPro" id="IPR023940">
    <property type="entry name" value="DHDPR_bac"/>
</dbReference>
<organism evidence="2 3">
    <name type="scientific">Fodinibius salinus</name>
    <dbReference type="NCBI Taxonomy" id="860790"/>
    <lineage>
        <taxon>Bacteria</taxon>
        <taxon>Pseudomonadati</taxon>
        <taxon>Balneolota</taxon>
        <taxon>Balneolia</taxon>
        <taxon>Balneolales</taxon>
        <taxon>Balneolaceae</taxon>
        <taxon>Fodinibius</taxon>
    </lineage>
</organism>
<dbReference type="AlphaFoldDB" id="A0A5D3YHH2"/>
<evidence type="ECO:0000313" key="2">
    <source>
        <dbReference type="EMBL" id="TYP92727.1"/>
    </source>
</evidence>
<dbReference type="SUPFAM" id="SSF51735">
    <property type="entry name" value="NAD(P)-binding Rossmann-fold domains"/>
    <property type="match status" value="1"/>
</dbReference>
<dbReference type="GO" id="GO:0009089">
    <property type="term" value="P:lysine biosynthetic process via diaminopimelate"/>
    <property type="evidence" value="ECO:0007669"/>
    <property type="project" value="InterPro"/>
</dbReference>
<dbReference type="SUPFAM" id="SSF55347">
    <property type="entry name" value="Glyceraldehyde-3-phosphate dehydrogenase-like, C-terminal domain"/>
    <property type="match status" value="1"/>
</dbReference>
<evidence type="ECO:0000259" key="1">
    <source>
        <dbReference type="Pfam" id="PF05173"/>
    </source>
</evidence>
<dbReference type="Pfam" id="PF05173">
    <property type="entry name" value="DapB_C"/>
    <property type="match status" value="1"/>
</dbReference>
<dbReference type="PANTHER" id="PTHR20836:SF0">
    <property type="entry name" value="4-HYDROXY-TETRAHYDRODIPICOLINATE REDUCTASE 1, CHLOROPLASTIC-RELATED"/>
    <property type="match status" value="1"/>
</dbReference>
<proteinExistence type="predicted"/>
<comment type="caution">
    <text evidence="2">The sequence shown here is derived from an EMBL/GenBank/DDBJ whole genome shotgun (WGS) entry which is preliminary data.</text>
</comment>
<dbReference type="PIRSF" id="PIRSF000161">
    <property type="entry name" value="DHPR"/>
    <property type="match status" value="1"/>
</dbReference>
<dbReference type="InterPro" id="IPR036291">
    <property type="entry name" value="NAD(P)-bd_dom_sf"/>
</dbReference>
<dbReference type="EMBL" id="VNHY01000003">
    <property type="protein sequence ID" value="TYP92727.1"/>
    <property type="molecule type" value="Genomic_DNA"/>
</dbReference>
<dbReference type="GO" id="GO:0019877">
    <property type="term" value="P:diaminopimelate biosynthetic process"/>
    <property type="evidence" value="ECO:0007669"/>
    <property type="project" value="TreeGrafter"/>
</dbReference>
<dbReference type="GO" id="GO:0008839">
    <property type="term" value="F:4-hydroxy-tetrahydrodipicolinate reductase"/>
    <property type="evidence" value="ECO:0007669"/>
    <property type="project" value="InterPro"/>
</dbReference>
<sequence length="225" mass="24690">MNIAVIGTGKTGGKVLEVLDDDQIIGPFDSSNKPTVEALAKADAAILFVPGAAADELINTLMEAGIPAAWGTTGYEWPDDLDEQLKKKDLTWLQASNFSLGMNIVRRCLGVIGQSSSVLDNPSFHIHEIHHTDKQDAPSGTAISWEQWLGEEAQITSERKGDIKGIHQLNVQTETESIELKHQAHDRKIFAQGAIWATEQLVNRDIAPGFYSLSTIFDNIMQQQL</sequence>
<keyword evidence="3" id="KW-1185">Reference proteome</keyword>
<feature type="domain" description="Dihydrodipicolinate reductase C-terminal" evidence="1">
    <location>
        <begin position="112"/>
        <end position="216"/>
    </location>
</feature>
<dbReference type="OrthoDB" id="9790352at2"/>
<dbReference type="Proteomes" id="UP000324595">
    <property type="component" value="Unassembled WGS sequence"/>
</dbReference>
<protein>
    <submittedName>
        <fullName evidence="2">4-hydroxy-tetrahydrodipicolinate reductase</fullName>
    </submittedName>
</protein>
<dbReference type="Gene3D" id="3.40.50.720">
    <property type="entry name" value="NAD(P)-binding Rossmann-like Domain"/>
    <property type="match status" value="2"/>
</dbReference>
<evidence type="ECO:0000313" key="3">
    <source>
        <dbReference type="Proteomes" id="UP000324595"/>
    </source>
</evidence>
<accession>A0A5D3YHH2</accession>
<dbReference type="InterPro" id="IPR022663">
    <property type="entry name" value="DapB_C"/>
</dbReference>
<gene>
    <name evidence="2" type="ORF">LX73_2090</name>
</gene>
<name>A0A5D3YHH2_9BACT</name>
<dbReference type="Gene3D" id="3.30.360.10">
    <property type="entry name" value="Dihydrodipicolinate Reductase, domain 2"/>
    <property type="match status" value="2"/>
</dbReference>
<reference evidence="2 3" key="1">
    <citation type="submission" date="2019-07" db="EMBL/GenBank/DDBJ databases">
        <title>Genomic Encyclopedia of Archaeal and Bacterial Type Strains, Phase II (KMG-II): from individual species to whole genera.</title>
        <authorList>
            <person name="Goeker M."/>
        </authorList>
    </citation>
    <scope>NUCLEOTIDE SEQUENCE [LARGE SCALE GENOMIC DNA]</scope>
    <source>
        <strain evidence="2 3">DSM 21935</strain>
    </source>
</reference>